<keyword evidence="1" id="KW-0328">Glycosyltransferase</keyword>
<keyword evidence="2" id="KW-0808">Transferase</keyword>
<dbReference type="eggNOG" id="ENOG503371E">
    <property type="taxonomic scope" value="Bacteria"/>
</dbReference>
<protein>
    <recommendedName>
        <fullName evidence="5">Glycosyltransferase, family 11</fullName>
    </recommendedName>
</protein>
<dbReference type="InterPro" id="IPR002516">
    <property type="entry name" value="Glyco_trans_11"/>
</dbReference>
<dbReference type="Pfam" id="PF01531">
    <property type="entry name" value="Glyco_transf_11"/>
    <property type="match status" value="1"/>
</dbReference>
<evidence type="ECO:0008006" key="5">
    <source>
        <dbReference type="Google" id="ProtNLM"/>
    </source>
</evidence>
<sequence length="259" mass="30322">MKVYYNDRGFQLGNLLFLLMQAHKDRLVGIEESYVLRTGYFKFAQNFFPKTERLFGKAQGCELEPFGYYQISGQDYDAEVLDSFCREYLLERTEELSSQFDNKNITIAIRRTDFLDGDRAEKYGYDAVKYVINCLEIIKEKEGDISDLTIRITSDDTTWCKEELAPKLKTLFNFTNDIVIEAQDIQDNFLQLYATDKYFITPNSTYGYWVGYVLRVSSRNVQTFAPNFNTTLIENGRQVADARDWILVEVDRSMYEGRE</sequence>
<reference evidence="3" key="1">
    <citation type="submission" date="2009-01" db="EMBL/GenBank/DDBJ databases">
        <authorList>
            <person name="Fulton L."/>
            <person name="Clifton S."/>
            <person name="Chinwalla A.T."/>
            <person name="Mitreva M."/>
            <person name="Sodergren E."/>
            <person name="Weinstock G."/>
            <person name="Clifton S."/>
            <person name="Dooling D.J."/>
            <person name="Fulton B."/>
            <person name="Minx P."/>
            <person name="Pepin K.H."/>
            <person name="Johnson M."/>
            <person name="Bhonagiri V."/>
            <person name="Nash W.E."/>
            <person name="Mardis E.R."/>
            <person name="Wilson R.K."/>
        </authorList>
    </citation>
    <scope>NUCLEOTIDE SEQUENCE [LARGE SCALE GENOMIC DNA]</scope>
    <source>
        <strain evidence="3">ATCC 10379</strain>
    </source>
</reference>
<dbReference type="EMBL" id="ACDZ02000005">
    <property type="protein sequence ID" value="EER68987.1"/>
    <property type="molecule type" value="Genomic_DNA"/>
</dbReference>
<organism evidence="3 4">
    <name type="scientific">Gemella haemolysans ATCC 10379</name>
    <dbReference type="NCBI Taxonomy" id="546270"/>
    <lineage>
        <taxon>Bacteria</taxon>
        <taxon>Bacillati</taxon>
        <taxon>Bacillota</taxon>
        <taxon>Bacilli</taxon>
        <taxon>Bacillales</taxon>
        <taxon>Gemellaceae</taxon>
        <taxon>Gemella</taxon>
    </lineage>
</organism>
<accession>C5NUQ0</accession>
<comment type="caution">
    <text evidence="3">The sequence shown here is derived from an EMBL/GenBank/DDBJ whole genome shotgun (WGS) entry which is preliminary data.</text>
</comment>
<keyword evidence="4" id="KW-1185">Reference proteome</keyword>
<evidence type="ECO:0000256" key="1">
    <source>
        <dbReference type="ARBA" id="ARBA00022676"/>
    </source>
</evidence>
<dbReference type="GO" id="GO:0016020">
    <property type="term" value="C:membrane"/>
    <property type="evidence" value="ECO:0007669"/>
    <property type="project" value="InterPro"/>
</dbReference>
<evidence type="ECO:0000313" key="4">
    <source>
        <dbReference type="Proteomes" id="UP000006004"/>
    </source>
</evidence>
<dbReference type="RefSeq" id="WP_003143989.1">
    <property type="nucleotide sequence ID" value="NZ_ACDZ02000005.1"/>
</dbReference>
<dbReference type="GeneID" id="93288329"/>
<dbReference type="AlphaFoldDB" id="C5NUQ0"/>
<dbReference type="Proteomes" id="UP000006004">
    <property type="component" value="Unassembled WGS sequence"/>
</dbReference>
<evidence type="ECO:0000313" key="3">
    <source>
        <dbReference type="EMBL" id="EER68987.1"/>
    </source>
</evidence>
<proteinExistence type="predicted"/>
<dbReference type="OrthoDB" id="9794601at2"/>
<gene>
    <name evidence="3" type="ORF">GEMHA0001_1276</name>
</gene>
<reference evidence="3" key="2">
    <citation type="submission" date="2009-06" db="EMBL/GenBank/DDBJ databases">
        <authorList>
            <person name="Sebastian Y."/>
            <person name="Madupu R."/>
            <person name="Durkin A.S."/>
            <person name="Torralba M."/>
            <person name="Methe B."/>
            <person name="Sutton G.G."/>
            <person name="Strausberg R.L."/>
            <person name="Nelson K.E."/>
        </authorList>
    </citation>
    <scope>NUCLEOTIDE SEQUENCE [LARGE SCALE GENOMIC DNA]</scope>
    <source>
        <strain evidence="3">ATCC 10379</strain>
    </source>
</reference>
<evidence type="ECO:0000256" key="2">
    <source>
        <dbReference type="ARBA" id="ARBA00022679"/>
    </source>
</evidence>
<dbReference type="GO" id="GO:0008107">
    <property type="term" value="F:galactoside 2-alpha-L-fucosyltransferase activity"/>
    <property type="evidence" value="ECO:0007669"/>
    <property type="project" value="InterPro"/>
</dbReference>
<name>C5NUQ0_9BACL</name>
<dbReference type="GO" id="GO:0005975">
    <property type="term" value="P:carbohydrate metabolic process"/>
    <property type="evidence" value="ECO:0007669"/>
    <property type="project" value="InterPro"/>
</dbReference>